<dbReference type="SUPFAM" id="SSF54909">
    <property type="entry name" value="Dimeric alpha+beta barrel"/>
    <property type="match status" value="1"/>
</dbReference>
<dbReference type="OrthoDB" id="2376237at2"/>
<evidence type="ECO:0000313" key="2">
    <source>
        <dbReference type="EMBL" id="SLN44782.1"/>
    </source>
</evidence>
<name>A0A1Y5SPG2_9RHOB</name>
<protein>
    <recommendedName>
        <fullName evidence="1">DUF3291 domain-containing protein</fullName>
    </recommendedName>
</protein>
<evidence type="ECO:0000259" key="1">
    <source>
        <dbReference type="Pfam" id="PF11695"/>
    </source>
</evidence>
<feature type="domain" description="DUF3291" evidence="1">
    <location>
        <begin position="10"/>
        <end position="149"/>
    </location>
</feature>
<dbReference type="AlphaFoldDB" id="A0A1Y5SPG2"/>
<proteinExistence type="predicted"/>
<dbReference type="EMBL" id="FWFQ01000015">
    <property type="protein sequence ID" value="SLN44782.1"/>
    <property type="molecule type" value="Genomic_DNA"/>
</dbReference>
<sequence length="161" mass="17678">MSGPAAYHVAQMNWGRLRAGMDDPVVAPFVEALDRVNGVADRAAGFVWRLTDAGMTAPENDPAEVMAKDPRIAVTLSVWETAQDLVHFVHRTVHGQFLARRAEWFEESEGPTYVIWPIPAGHRPTLAEGKARLDALATNGASDNAYDFKYLSRRGSTTEAV</sequence>
<dbReference type="Pfam" id="PF11695">
    <property type="entry name" value="DUF3291"/>
    <property type="match status" value="1"/>
</dbReference>
<dbReference type="InterPro" id="IPR021708">
    <property type="entry name" value="DUF3291"/>
</dbReference>
<accession>A0A1Y5SPG2</accession>
<dbReference type="Proteomes" id="UP000193409">
    <property type="component" value="Unassembled WGS sequence"/>
</dbReference>
<organism evidence="2 3">
    <name type="scientific">Pseudoruegeria aquimaris</name>
    <dbReference type="NCBI Taxonomy" id="393663"/>
    <lineage>
        <taxon>Bacteria</taxon>
        <taxon>Pseudomonadati</taxon>
        <taxon>Pseudomonadota</taxon>
        <taxon>Alphaproteobacteria</taxon>
        <taxon>Rhodobacterales</taxon>
        <taxon>Roseobacteraceae</taxon>
        <taxon>Pseudoruegeria</taxon>
    </lineage>
</organism>
<gene>
    <name evidence="2" type="ORF">PSA7680_02272</name>
</gene>
<reference evidence="2 3" key="1">
    <citation type="submission" date="2017-03" db="EMBL/GenBank/DDBJ databases">
        <authorList>
            <person name="Afonso C.L."/>
            <person name="Miller P.J."/>
            <person name="Scott M.A."/>
            <person name="Spackman E."/>
            <person name="Goraichik I."/>
            <person name="Dimitrov K.M."/>
            <person name="Suarez D.L."/>
            <person name="Swayne D.E."/>
        </authorList>
    </citation>
    <scope>NUCLEOTIDE SEQUENCE [LARGE SCALE GENOMIC DNA]</scope>
    <source>
        <strain evidence="2 3">CECT 7680</strain>
    </source>
</reference>
<dbReference type="RefSeq" id="WP_139838623.1">
    <property type="nucleotide sequence ID" value="NZ_FWFQ01000015.1"/>
</dbReference>
<keyword evidence="3" id="KW-1185">Reference proteome</keyword>
<dbReference type="InterPro" id="IPR011008">
    <property type="entry name" value="Dimeric_a/b-barrel"/>
</dbReference>
<evidence type="ECO:0000313" key="3">
    <source>
        <dbReference type="Proteomes" id="UP000193409"/>
    </source>
</evidence>